<feature type="region of interest" description="Disordered" evidence="1">
    <location>
        <begin position="369"/>
        <end position="446"/>
    </location>
</feature>
<feature type="region of interest" description="Disordered" evidence="1">
    <location>
        <begin position="45"/>
        <end position="168"/>
    </location>
</feature>
<name>A0A168BE81_9EURO</name>
<evidence type="ECO:0000313" key="4">
    <source>
        <dbReference type="Proteomes" id="UP000242877"/>
    </source>
</evidence>
<feature type="compositionally biased region" description="Pro residues" evidence="1">
    <location>
        <begin position="144"/>
        <end position="154"/>
    </location>
</feature>
<dbReference type="AlphaFoldDB" id="A0A168BE81"/>
<feature type="compositionally biased region" description="Acidic residues" evidence="1">
    <location>
        <begin position="382"/>
        <end position="397"/>
    </location>
</feature>
<dbReference type="PANTHER" id="PTHR46100">
    <property type="entry name" value="IMP2'P"/>
    <property type="match status" value="1"/>
</dbReference>
<feature type="region of interest" description="Disordered" evidence="1">
    <location>
        <begin position="285"/>
        <end position="310"/>
    </location>
</feature>
<feature type="compositionally biased region" description="Polar residues" evidence="1">
    <location>
        <begin position="497"/>
        <end position="509"/>
    </location>
</feature>
<dbReference type="PANTHER" id="PTHR46100:SF4">
    <property type="entry name" value="USPA DOMAIN-CONTAINING PROTEIN"/>
    <property type="match status" value="1"/>
</dbReference>
<protein>
    <submittedName>
        <fullName evidence="3">Rossmann-like alpha/beta/alpha sandwich fold protein</fullName>
    </submittedName>
</protein>
<sequence length="848" mass="91571">MSLEAALDEERRAILEILEGNAAKQHQKPSNQIPSYRHYRNAITGEPLTDVPLPPSSTSGSRPTSPSPVTSRSNSIHRHVSPSPARQPPIVRSMLDIANGPPHPSPLSPTLSSSVLPPPAAGPALPTAGKPQGQVIRSMLDPNAPAPPPAPIPSPRSQSRPGTPNRRANSLSLAAFDINRRASDSATKALPEFRKSISASASRLIDDLPPNVGRDINGGYYDLDSGLPIKSPTLTPTLMAADRQSSMASIMSGTDLPYPGKIRLKDPAAAAAVLEDPLAIFKEKKDKKKKKNQRRSLLNNPNANQLITSSHFTTDSGEVIKFNEAYRKLSDAAIAKASGALGELYRASSQERSTGLKIGEDGEVRLAKDDLDEDAILSTDSSTDDDEEHLSSSDEDDWRGRTRRKISSLLPGDDDEDDNDEEAEKGLSEEAREHRKRDKLRKKEEKREALSLLAAAEEERKQVTYKYRSLLDGLPDPTKTRQGSSSRTHKVHPASSFDPQSLSAPNSALATPVGSDDEAEYSDIRKAQNLSIYLSPADTSVPNRVIQTIVRGEWSSVMKELEEDAANGKKRMRTYLVATDLSEEAEYALEWTFGTIARDGDTVYVMYAIDEEVANKANSKLGPAAAVDSPVSGEVRDGQKVVADIAAVVGSQTEKTMKNPRPMRYSIGSGGIVGRSQSRGGRDSPRALSTHQAGGTTSARGSMSAGAGVGAAGVGATISCFDTARSLLEKERRRALERITSKCIHLLRKTRLQVRVAVEVIHCKNPKHLITEAIDGLQPTMVILGSRGRSALKGVLLGSFSNYLVTKSSKPVMVARKKLRKHAPGSRMITRQTNNLKTPKSLASAKID</sequence>
<dbReference type="Pfam" id="PF00582">
    <property type="entry name" value="Usp"/>
    <property type="match status" value="2"/>
</dbReference>
<keyword evidence="4" id="KW-1185">Reference proteome</keyword>
<feature type="compositionally biased region" description="Polar residues" evidence="1">
    <location>
        <begin position="295"/>
        <end position="310"/>
    </location>
</feature>
<organism evidence="3 4">
    <name type="scientific">Ascosphaera apis ARSEF 7405</name>
    <dbReference type="NCBI Taxonomy" id="392613"/>
    <lineage>
        <taxon>Eukaryota</taxon>
        <taxon>Fungi</taxon>
        <taxon>Dikarya</taxon>
        <taxon>Ascomycota</taxon>
        <taxon>Pezizomycotina</taxon>
        <taxon>Eurotiomycetes</taxon>
        <taxon>Eurotiomycetidae</taxon>
        <taxon>Onygenales</taxon>
        <taxon>Ascosphaeraceae</taxon>
        <taxon>Ascosphaera</taxon>
    </lineage>
</organism>
<feature type="compositionally biased region" description="Low complexity" evidence="1">
    <location>
        <begin position="122"/>
        <end position="131"/>
    </location>
</feature>
<dbReference type="OrthoDB" id="992776at2759"/>
<feature type="region of interest" description="Disordered" evidence="1">
    <location>
        <begin position="471"/>
        <end position="520"/>
    </location>
</feature>
<dbReference type="Gene3D" id="3.40.50.620">
    <property type="entry name" value="HUPs"/>
    <property type="match status" value="2"/>
</dbReference>
<dbReference type="VEuPathDB" id="FungiDB:AAP_01679"/>
<evidence type="ECO:0000256" key="1">
    <source>
        <dbReference type="SAM" id="MobiDB-lite"/>
    </source>
</evidence>
<feature type="compositionally biased region" description="Low complexity" evidence="1">
    <location>
        <begin position="693"/>
        <end position="704"/>
    </location>
</feature>
<feature type="domain" description="UspA" evidence="2">
    <location>
        <begin position="573"/>
        <end position="660"/>
    </location>
</feature>
<dbReference type="SUPFAM" id="SSF52402">
    <property type="entry name" value="Adenine nucleotide alpha hydrolases-like"/>
    <property type="match status" value="2"/>
</dbReference>
<feature type="compositionally biased region" description="Basic and acidic residues" evidence="1">
    <location>
        <begin position="424"/>
        <end position="433"/>
    </location>
</feature>
<accession>A0A168BE81</accession>
<dbReference type="InterPro" id="IPR006015">
    <property type="entry name" value="Universal_stress_UspA"/>
</dbReference>
<reference evidence="3 4" key="1">
    <citation type="journal article" date="2016" name="Genome Biol. Evol.">
        <title>Divergent and convergent evolution of fungal pathogenicity.</title>
        <authorList>
            <person name="Shang Y."/>
            <person name="Xiao G."/>
            <person name="Zheng P."/>
            <person name="Cen K."/>
            <person name="Zhan S."/>
            <person name="Wang C."/>
        </authorList>
    </citation>
    <scope>NUCLEOTIDE SEQUENCE [LARGE SCALE GENOMIC DNA]</scope>
    <source>
        <strain evidence="3 4">ARSEF 7405</strain>
    </source>
</reference>
<comment type="caution">
    <text evidence="3">The sequence shown here is derived from an EMBL/GenBank/DDBJ whole genome shotgun (WGS) entry which is preliminary data.</text>
</comment>
<feature type="compositionally biased region" description="Low complexity" evidence="1">
    <location>
        <begin position="56"/>
        <end position="74"/>
    </location>
</feature>
<dbReference type="InterPro" id="IPR014729">
    <property type="entry name" value="Rossmann-like_a/b/a_fold"/>
</dbReference>
<feature type="compositionally biased region" description="Basic residues" evidence="1">
    <location>
        <begin position="285"/>
        <end position="294"/>
    </location>
</feature>
<feature type="domain" description="UspA" evidence="2">
    <location>
        <begin position="733"/>
        <end position="816"/>
    </location>
</feature>
<evidence type="ECO:0000259" key="2">
    <source>
        <dbReference type="Pfam" id="PF00582"/>
    </source>
</evidence>
<dbReference type="EMBL" id="AZGZ01000005">
    <property type="protein sequence ID" value="KZZ95191.1"/>
    <property type="molecule type" value="Genomic_DNA"/>
</dbReference>
<dbReference type="PRINTS" id="PR01438">
    <property type="entry name" value="UNVRSLSTRESS"/>
</dbReference>
<proteinExistence type="predicted"/>
<gene>
    <name evidence="3" type="ORF">AAP_01679</name>
</gene>
<feature type="compositionally biased region" description="Acidic residues" evidence="1">
    <location>
        <begin position="412"/>
        <end position="423"/>
    </location>
</feature>
<dbReference type="CDD" id="cd23659">
    <property type="entry name" value="USP_At3g01520-like"/>
    <property type="match status" value="1"/>
</dbReference>
<dbReference type="Proteomes" id="UP000242877">
    <property type="component" value="Unassembled WGS sequence"/>
</dbReference>
<evidence type="ECO:0000313" key="3">
    <source>
        <dbReference type="EMBL" id="KZZ95191.1"/>
    </source>
</evidence>
<feature type="region of interest" description="Disordered" evidence="1">
    <location>
        <begin position="655"/>
        <end position="704"/>
    </location>
</feature>
<dbReference type="InterPro" id="IPR006016">
    <property type="entry name" value="UspA"/>
</dbReference>